<name>A0ABP6UND1_9MICO</name>
<protein>
    <submittedName>
        <fullName evidence="2">Uncharacterized protein</fullName>
    </submittedName>
</protein>
<sequence length="77" mass="8995">MRKKLGRDHICPERDRTDRAIMRIPPAQYNGSWYLAMAPARRLTPRVMGTRTRAKPPAKMKVSGSRRQRRFFTAPAR</sequence>
<feature type="compositionally biased region" description="Basic residues" evidence="1">
    <location>
        <begin position="52"/>
        <end position="70"/>
    </location>
</feature>
<keyword evidence="3" id="KW-1185">Reference proteome</keyword>
<accession>A0ABP6UND1</accession>
<gene>
    <name evidence="2" type="ORF">GCM10022262_42370</name>
</gene>
<evidence type="ECO:0000313" key="3">
    <source>
        <dbReference type="Proteomes" id="UP001499841"/>
    </source>
</evidence>
<evidence type="ECO:0000313" key="2">
    <source>
        <dbReference type="EMBL" id="GAA3514462.1"/>
    </source>
</evidence>
<comment type="caution">
    <text evidence="2">The sequence shown here is derived from an EMBL/GenBank/DDBJ whole genome shotgun (WGS) entry which is preliminary data.</text>
</comment>
<feature type="region of interest" description="Disordered" evidence="1">
    <location>
        <begin position="50"/>
        <end position="77"/>
    </location>
</feature>
<organism evidence="2 3">
    <name type="scientific">Georgenia daeguensis</name>
    <dbReference type="NCBI Taxonomy" id="908355"/>
    <lineage>
        <taxon>Bacteria</taxon>
        <taxon>Bacillati</taxon>
        <taxon>Actinomycetota</taxon>
        <taxon>Actinomycetes</taxon>
        <taxon>Micrococcales</taxon>
        <taxon>Bogoriellaceae</taxon>
        <taxon>Georgenia</taxon>
    </lineage>
</organism>
<reference evidence="3" key="1">
    <citation type="journal article" date="2019" name="Int. J. Syst. Evol. Microbiol.">
        <title>The Global Catalogue of Microorganisms (GCM) 10K type strain sequencing project: providing services to taxonomists for standard genome sequencing and annotation.</title>
        <authorList>
            <consortium name="The Broad Institute Genomics Platform"/>
            <consortium name="The Broad Institute Genome Sequencing Center for Infectious Disease"/>
            <person name="Wu L."/>
            <person name="Ma J."/>
        </authorList>
    </citation>
    <scope>NUCLEOTIDE SEQUENCE [LARGE SCALE GENOMIC DNA]</scope>
    <source>
        <strain evidence="3">JCM 17459</strain>
    </source>
</reference>
<dbReference type="Proteomes" id="UP001499841">
    <property type="component" value="Unassembled WGS sequence"/>
</dbReference>
<evidence type="ECO:0000256" key="1">
    <source>
        <dbReference type="SAM" id="MobiDB-lite"/>
    </source>
</evidence>
<proteinExistence type="predicted"/>
<dbReference type="EMBL" id="BAABBA010000057">
    <property type="protein sequence ID" value="GAA3514462.1"/>
    <property type="molecule type" value="Genomic_DNA"/>
</dbReference>